<sequence>MNKLLIACLCVLLMTCVQEVQLPIRQVDRRLVVEGLLTNEPFPWVRLTYSGRYNSNNPSPPQLVVNDALVVLQDDLDRSVRLLPDPFALSYYTPRDSTFRGEVGRTYTLYITLPDGTRYESRPERLNPVPVLEPLRATLRQGVPETGQPDFYDIRIDTQDSPTPGNYYRWSALGWVRRWVQSDPKNPRIPCNTCSCWIPDYGPPGDVLSDALINGNRITQRLVYSLPVLAIAPQYVQVEQFSITQAAYQYWTLFEQQRTRTGSLFDAQPASIEGNVRAVNDTTIRALGFWGASAVSRRRITIAGDTINYDRFLVRYGKLFILPTGDCFSNFSNPILVPPRGWPAR</sequence>
<reference evidence="1 2" key="1">
    <citation type="submission" date="2016-01" db="EMBL/GenBank/DDBJ databases">
        <authorList>
            <person name="Oliw E.H."/>
        </authorList>
    </citation>
    <scope>NUCLEOTIDE SEQUENCE [LARGE SCALE GENOMIC DNA]</scope>
    <source>
        <strain evidence="1 2">DY10</strain>
    </source>
</reference>
<evidence type="ECO:0000313" key="2">
    <source>
        <dbReference type="Proteomes" id="UP000187941"/>
    </source>
</evidence>
<dbReference type="OrthoDB" id="922982at2"/>
<accession>A0A1P9WVX2</accession>
<name>A0A1P9WVX2_9BACT</name>
<dbReference type="EMBL" id="CP014263">
    <property type="protein sequence ID" value="AQG79513.1"/>
    <property type="molecule type" value="Genomic_DNA"/>
</dbReference>
<organism evidence="1 2">
    <name type="scientific">Spirosoma montaniterrae</name>
    <dbReference type="NCBI Taxonomy" id="1178516"/>
    <lineage>
        <taxon>Bacteria</taxon>
        <taxon>Pseudomonadati</taxon>
        <taxon>Bacteroidota</taxon>
        <taxon>Cytophagia</taxon>
        <taxon>Cytophagales</taxon>
        <taxon>Cytophagaceae</taxon>
        <taxon>Spirosoma</taxon>
    </lineage>
</organism>
<dbReference type="AlphaFoldDB" id="A0A1P9WVX2"/>
<evidence type="ECO:0000313" key="1">
    <source>
        <dbReference type="EMBL" id="AQG79513.1"/>
    </source>
</evidence>
<dbReference type="STRING" id="1178516.AWR27_09385"/>
<dbReference type="Proteomes" id="UP000187941">
    <property type="component" value="Chromosome"/>
</dbReference>
<keyword evidence="2" id="KW-1185">Reference proteome</keyword>
<dbReference type="InterPro" id="IPR025345">
    <property type="entry name" value="DUF4249"/>
</dbReference>
<dbReference type="KEGG" id="smon:AWR27_09385"/>
<proteinExistence type="predicted"/>
<protein>
    <recommendedName>
        <fullName evidence="3">DUF4249 domain-containing protein</fullName>
    </recommendedName>
</protein>
<gene>
    <name evidence="1" type="ORF">AWR27_09385</name>
</gene>
<dbReference type="Pfam" id="PF14054">
    <property type="entry name" value="DUF4249"/>
    <property type="match status" value="1"/>
</dbReference>
<evidence type="ECO:0008006" key="3">
    <source>
        <dbReference type="Google" id="ProtNLM"/>
    </source>
</evidence>
<dbReference type="RefSeq" id="WP_077130947.1">
    <property type="nucleotide sequence ID" value="NZ_CP014263.1"/>
</dbReference>